<name>A0ABW4MU59_9BACI</name>
<sequence length="151" mass="17689">MKNVNINEQNVNTSEQSVSVFGYELLREVLIPDILGKETPQILYWAGKNLARKFPLPTTEEIISFFHDAGWGDLKVERLDKNSIEFHLEGSIVSTRFKRRDICTFQLESGFLAQQIQQQKNRITESFEQQKRRAQKIIFTVKWDPKDITEE</sequence>
<reference evidence="2" key="1">
    <citation type="journal article" date="2019" name="Int. J. Syst. Evol. Microbiol.">
        <title>The Global Catalogue of Microorganisms (GCM) 10K type strain sequencing project: providing services to taxonomists for standard genome sequencing and annotation.</title>
        <authorList>
            <consortium name="The Broad Institute Genomics Platform"/>
            <consortium name="The Broad Institute Genome Sequencing Center for Infectious Disease"/>
            <person name="Wu L."/>
            <person name="Ma J."/>
        </authorList>
    </citation>
    <scope>NUCLEOTIDE SEQUENCE [LARGE SCALE GENOMIC DNA]</scope>
    <source>
        <strain evidence="2">CCUG 15531</strain>
    </source>
</reference>
<comment type="caution">
    <text evidence="1">The sequence shown here is derived from an EMBL/GenBank/DDBJ whole genome shotgun (WGS) entry which is preliminary data.</text>
</comment>
<organism evidence="1 2">
    <name type="scientific">Fredinandcohnia salidurans</name>
    <dbReference type="NCBI Taxonomy" id="2595041"/>
    <lineage>
        <taxon>Bacteria</taxon>
        <taxon>Bacillati</taxon>
        <taxon>Bacillota</taxon>
        <taxon>Bacilli</taxon>
        <taxon>Bacillales</taxon>
        <taxon>Bacillaceae</taxon>
        <taxon>Fredinandcohnia</taxon>
    </lineage>
</organism>
<protein>
    <submittedName>
        <fullName evidence="1">YslB family protein</fullName>
    </submittedName>
</protein>
<dbReference type="RefSeq" id="WP_099362113.1">
    <property type="nucleotide sequence ID" value="NZ_JBHUEK010000031.1"/>
</dbReference>
<dbReference type="SUPFAM" id="SSF111126">
    <property type="entry name" value="Ligand-binding domain in the NO signalling and Golgi transport"/>
    <property type="match status" value="1"/>
</dbReference>
<dbReference type="Pfam" id="PF10702">
    <property type="entry name" value="DUF2507"/>
    <property type="match status" value="1"/>
</dbReference>
<evidence type="ECO:0000313" key="1">
    <source>
        <dbReference type="EMBL" id="MFD1781073.1"/>
    </source>
</evidence>
<dbReference type="InterPro" id="IPR024096">
    <property type="entry name" value="NO_sig/Golgi_transp_ligand-bd"/>
</dbReference>
<dbReference type="EMBL" id="JBHUEK010000031">
    <property type="protein sequence ID" value="MFD1781073.1"/>
    <property type="molecule type" value="Genomic_DNA"/>
</dbReference>
<dbReference type="Proteomes" id="UP001597227">
    <property type="component" value="Unassembled WGS sequence"/>
</dbReference>
<evidence type="ECO:0000313" key="2">
    <source>
        <dbReference type="Proteomes" id="UP001597227"/>
    </source>
</evidence>
<dbReference type="InterPro" id="IPR019642">
    <property type="entry name" value="DUF2507"/>
</dbReference>
<gene>
    <name evidence="1" type="ORF">ACFSFW_20675</name>
</gene>
<dbReference type="Gene3D" id="3.30.1380.20">
    <property type="entry name" value="Trafficking protein particle complex subunit 3"/>
    <property type="match status" value="1"/>
</dbReference>
<proteinExistence type="predicted"/>
<keyword evidence="2" id="KW-1185">Reference proteome</keyword>
<accession>A0ABW4MU59</accession>